<keyword evidence="1" id="KW-0812">Transmembrane</keyword>
<protein>
    <submittedName>
        <fullName evidence="2">Uncharacterized protein</fullName>
    </submittedName>
</protein>
<reference evidence="3" key="1">
    <citation type="submission" date="2019-05" db="EMBL/GenBank/DDBJ databases">
        <title>Candidatus Nanohalobium constans, a novel model system to study the DPANN nano-sized archaea: genomic and physiological characterization of a nanoarchaeon co-cultured with its chitinotrophic host.</title>
        <authorList>
            <person name="La Cono V."/>
            <person name="Arcadi E."/>
            <person name="Crisafi F."/>
            <person name="Denaro R."/>
            <person name="La Spada G."/>
            <person name="Messina E."/>
            <person name="Smedile F."/>
            <person name="Toshchakov S.V."/>
            <person name="Shevchenko M.A."/>
            <person name="Golyshin P.N."/>
            <person name="Golyshina O.V."/>
            <person name="Ferrer M."/>
            <person name="Rohde M."/>
            <person name="Mushegian A."/>
            <person name="Sorokin D.Y."/>
            <person name="Giuliano L."/>
            <person name="Yakimov M.M."/>
        </authorList>
    </citation>
    <scope>NUCLEOTIDE SEQUENCE [LARGE SCALE GENOMIC DNA]</scope>
    <source>
        <strain evidence="3">LC1Nh</strain>
    </source>
</reference>
<evidence type="ECO:0000313" key="3">
    <source>
        <dbReference type="Proteomes" id="UP000377803"/>
    </source>
</evidence>
<dbReference type="AlphaFoldDB" id="A0A5Q0UJ16"/>
<feature type="transmembrane region" description="Helical" evidence="1">
    <location>
        <begin position="82"/>
        <end position="105"/>
    </location>
</feature>
<organism evidence="2 3">
    <name type="scientific">Candidatus Nanohalobium constans</name>
    <dbReference type="NCBI Taxonomy" id="2565781"/>
    <lineage>
        <taxon>Archaea</taxon>
        <taxon>Candidatus Nanohalarchaeota</taxon>
        <taxon>Candidatus Nanohalobia</taxon>
        <taxon>Candidatus Nanohalobiales</taxon>
        <taxon>Candidatus Nanohalobiaceae</taxon>
        <taxon>Candidatus Nanohalobium</taxon>
    </lineage>
</organism>
<feature type="transmembrane region" description="Helical" evidence="1">
    <location>
        <begin position="50"/>
        <end position="70"/>
    </location>
</feature>
<keyword evidence="3" id="KW-1185">Reference proteome</keyword>
<name>A0A5Q0UJ16_9ARCH</name>
<sequence length="194" mass="20272">MAPEVSGFSNIISLLTGADAFSLLFPFILAWMLFLAAIEKAEIFKGSDSLNNAPPVMAMILAFFTARFLVAQPAYQDFFQVFFGKIVIGLASILGLLTLGAFTGFDYSDKDIFKKPLFGIAVLMAVAAFIWAGGFGPIASQTNVGSTLAAIASYTLESGAIWLLVIGGAIWAVMKPGGSSGGDTDTGDDGDSDG</sequence>
<keyword evidence="1" id="KW-0472">Membrane</keyword>
<evidence type="ECO:0000256" key="1">
    <source>
        <dbReference type="SAM" id="Phobius"/>
    </source>
</evidence>
<dbReference type="EMBL" id="CP040089">
    <property type="protein sequence ID" value="QGA80819.1"/>
    <property type="molecule type" value="Genomic_DNA"/>
</dbReference>
<dbReference type="GeneID" id="42365329"/>
<evidence type="ECO:0000313" key="2">
    <source>
        <dbReference type="EMBL" id="QGA80819.1"/>
    </source>
</evidence>
<proteinExistence type="predicted"/>
<dbReference type="KEGG" id="ncon:LC1Nh_0937"/>
<accession>A0A5Q0UJ16</accession>
<feature type="transmembrane region" description="Helical" evidence="1">
    <location>
        <begin position="117"/>
        <end position="139"/>
    </location>
</feature>
<feature type="transmembrane region" description="Helical" evidence="1">
    <location>
        <begin position="151"/>
        <end position="173"/>
    </location>
</feature>
<keyword evidence="1" id="KW-1133">Transmembrane helix</keyword>
<gene>
    <name evidence="2" type="ORF">LC1Nh_0937</name>
</gene>
<feature type="transmembrane region" description="Helical" evidence="1">
    <location>
        <begin position="20"/>
        <end position="38"/>
    </location>
</feature>
<dbReference type="RefSeq" id="WP_153550562.1">
    <property type="nucleotide sequence ID" value="NZ_CP040089.1"/>
</dbReference>
<dbReference type="Proteomes" id="UP000377803">
    <property type="component" value="Chromosome"/>
</dbReference>